<accession>A0ABD0KWV0</accession>
<proteinExistence type="predicted"/>
<name>A0ABD0KWV0_9CAEN</name>
<organism evidence="1 2">
    <name type="scientific">Batillaria attramentaria</name>
    <dbReference type="NCBI Taxonomy" id="370345"/>
    <lineage>
        <taxon>Eukaryota</taxon>
        <taxon>Metazoa</taxon>
        <taxon>Spiralia</taxon>
        <taxon>Lophotrochozoa</taxon>
        <taxon>Mollusca</taxon>
        <taxon>Gastropoda</taxon>
        <taxon>Caenogastropoda</taxon>
        <taxon>Sorbeoconcha</taxon>
        <taxon>Cerithioidea</taxon>
        <taxon>Batillariidae</taxon>
        <taxon>Batillaria</taxon>
    </lineage>
</organism>
<reference evidence="1 2" key="1">
    <citation type="journal article" date="2023" name="Sci. Data">
        <title>Genome assembly of the Korean intertidal mud-creeper Batillaria attramentaria.</title>
        <authorList>
            <person name="Patra A.K."/>
            <person name="Ho P.T."/>
            <person name="Jun S."/>
            <person name="Lee S.J."/>
            <person name="Kim Y."/>
            <person name="Won Y.J."/>
        </authorList>
    </citation>
    <scope>NUCLEOTIDE SEQUENCE [LARGE SCALE GENOMIC DNA]</scope>
    <source>
        <strain evidence="1">Wonlab-2016</strain>
    </source>
</reference>
<comment type="caution">
    <text evidence="1">The sequence shown here is derived from an EMBL/GenBank/DDBJ whole genome shotgun (WGS) entry which is preliminary data.</text>
</comment>
<dbReference type="EMBL" id="JACVVK020000113">
    <property type="protein sequence ID" value="KAK7491536.1"/>
    <property type="molecule type" value="Genomic_DNA"/>
</dbReference>
<evidence type="ECO:0000313" key="1">
    <source>
        <dbReference type="EMBL" id="KAK7491536.1"/>
    </source>
</evidence>
<dbReference type="Proteomes" id="UP001519460">
    <property type="component" value="Unassembled WGS sequence"/>
</dbReference>
<evidence type="ECO:0000313" key="2">
    <source>
        <dbReference type="Proteomes" id="UP001519460"/>
    </source>
</evidence>
<sequence length="109" mass="12412">MCMNGMFANTKRAQEYLCPHLRLPRAVPQPDLRQSSPMFRVNPPLPAFPSALLPAWDSLSRLANDHKYHASHKARPPSNSQSILEELSPRKCCHFYSASSAVHFTFHLR</sequence>
<gene>
    <name evidence="1" type="ORF">BaRGS_00017175</name>
</gene>
<protein>
    <submittedName>
        <fullName evidence="1">Uncharacterized protein</fullName>
    </submittedName>
</protein>
<dbReference type="AlphaFoldDB" id="A0ABD0KWV0"/>
<keyword evidence="2" id="KW-1185">Reference proteome</keyword>